<sequence>MTVVEGITVDVLPHEQYEFLLSTSDVSIGYGVSEYAIRKTKIRHEEELTEGKHFVTAGTICPGDSKTPHNKLFFTKRGIIRLGFFIKSERAKLFRDWAEELIIQVDQVQRDLFHQPVKQKMLSGRNHNRLSPDRLIDILADVALIEQKDLRERLVNKLILKGGRV</sequence>
<comment type="caution">
    <text evidence="1">The sequence shown here is derived from an EMBL/GenBank/DDBJ whole genome shotgun (WGS) entry which is preliminary data.</text>
</comment>
<organism evidence="1">
    <name type="scientific">bioreactor metagenome</name>
    <dbReference type="NCBI Taxonomy" id="1076179"/>
    <lineage>
        <taxon>unclassified sequences</taxon>
        <taxon>metagenomes</taxon>
        <taxon>ecological metagenomes</taxon>
    </lineage>
</organism>
<proteinExistence type="predicted"/>
<protein>
    <recommendedName>
        <fullName evidence="2">Bro-N domain-containing protein</fullName>
    </recommendedName>
</protein>
<evidence type="ECO:0000313" key="1">
    <source>
        <dbReference type="EMBL" id="MPL87598.1"/>
    </source>
</evidence>
<accession>A0A644V8E6</accession>
<reference evidence="1" key="1">
    <citation type="submission" date="2019-08" db="EMBL/GenBank/DDBJ databases">
        <authorList>
            <person name="Kucharzyk K."/>
            <person name="Murdoch R.W."/>
            <person name="Higgins S."/>
            <person name="Loffler F."/>
        </authorList>
    </citation>
    <scope>NUCLEOTIDE SEQUENCE</scope>
</reference>
<name>A0A644V8E6_9ZZZZ</name>
<evidence type="ECO:0008006" key="2">
    <source>
        <dbReference type="Google" id="ProtNLM"/>
    </source>
</evidence>
<dbReference type="AlphaFoldDB" id="A0A644V8E6"/>
<gene>
    <name evidence="1" type="ORF">SDC9_33599</name>
</gene>
<dbReference type="EMBL" id="VSSQ01000241">
    <property type="protein sequence ID" value="MPL87598.1"/>
    <property type="molecule type" value="Genomic_DNA"/>
</dbReference>